<dbReference type="RefSeq" id="WP_344987577.1">
    <property type="nucleotide sequence ID" value="NZ_BAAAXV010000001.1"/>
</dbReference>
<proteinExistence type="predicted"/>
<evidence type="ECO:0000313" key="1">
    <source>
        <dbReference type="EMBL" id="MFB9622713.1"/>
    </source>
</evidence>
<evidence type="ECO:0000313" key="2">
    <source>
        <dbReference type="Proteomes" id="UP001589532"/>
    </source>
</evidence>
<name>A0ABV5RVX3_9ACTN</name>
<dbReference type="EMBL" id="JBHMBW010000003">
    <property type="protein sequence ID" value="MFB9622713.1"/>
    <property type="molecule type" value="Genomic_DNA"/>
</dbReference>
<sequence length="69" mass="7235">MKAPFGLGLARTTPAETTAEPLGAYDADQQMWVGGDAASAGYCTKFTVCALGTCITYNRQLWDTGPIGC</sequence>
<comment type="caution">
    <text evidence="1">The sequence shown here is derived from an EMBL/GenBank/DDBJ whole genome shotgun (WGS) entry which is preliminary data.</text>
</comment>
<keyword evidence="2" id="KW-1185">Reference proteome</keyword>
<gene>
    <name evidence="1" type="ORF">ACFFSA_06435</name>
</gene>
<accession>A0ABV5RVX3</accession>
<reference evidence="1 2" key="1">
    <citation type="submission" date="2024-09" db="EMBL/GenBank/DDBJ databases">
        <authorList>
            <person name="Sun Q."/>
            <person name="Mori K."/>
        </authorList>
    </citation>
    <scope>NUCLEOTIDE SEQUENCE [LARGE SCALE GENOMIC DNA]</scope>
    <source>
        <strain evidence="1 2">JCM 3143</strain>
    </source>
</reference>
<protein>
    <submittedName>
        <fullName evidence="1">Uncharacterized protein</fullName>
    </submittedName>
</protein>
<dbReference type="Proteomes" id="UP001589532">
    <property type="component" value="Unassembled WGS sequence"/>
</dbReference>
<organism evidence="1 2">
    <name type="scientific">Nonomuraea helvata</name>
    <dbReference type="NCBI Taxonomy" id="37484"/>
    <lineage>
        <taxon>Bacteria</taxon>
        <taxon>Bacillati</taxon>
        <taxon>Actinomycetota</taxon>
        <taxon>Actinomycetes</taxon>
        <taxon>Streptosporangiales</taxon>
        <taxon>Streptosporangiaceae</taxon>
        <taxon>Nonomuraea</taxon>
    </lineage>
</organism>